<keyword evidence="3" id="KW-1185">Reference proteome</keyword>
<feature type="transmembrane region" description="Helical" evidence="1">
    <location>
        <begin position="117"/>
        <end position="142"/>
    </location>
</feature>
<dbReference type="Proteomes" id="UP001233999">
    <property type="component" value="Unassembled WGS sequence"/>
</dbReference>
<proteinExistence type="predicted"/>
<evidence type="ECO:0000256" key="1">
    <source>
        <dbReference type="SAM" id="Phobius"/>
    </source>
</evidence>
<keyword evidence="1" id="KW-0812">Transmembrane</keyword>
<comment type="caution">
    <text evidence="2">The sequence shown here is derived from an EMBL/GenBank/DDBJ whole genome shotgun (WGS) entry which is preliminary data.</text>
</comment>
<reference evidence="2" key="2">
    <citation type="submission" date="2023-05" db="EMBL/GenBank/DDBJ databases">
        <authorList>
            <person name="Fouks B."/>
        </authorList>
    </citation>
    <scope>NUCLEOTIDE SEQUENCE</scope>
    <source>
        <strain evidence="2">Stay&amp;Tobe</strain>
        <tissue evidence="2">Testes</tissue>
    </source>
</reference>
<keyword evidence="1" id="KW-0472">Membrane</keyword>
<name>A0AAD8A814_DIPPU</name>
<gene>
    <name evidence="2" type="ORF">L9F63_027494</name>
</gene>
<protein>
    <submittedName>
        <fullName evidence="2">Uncharacterized protein</fullName>
    </submittedName>
</protein>
<evidence type="ECO:0000313" key="3">
    <source>
        <dbReference type="Proteomes" id="UP001233999"/>
    </source>
</evidence>
<dbReference type="AlphaFoldDB" id="A0AAD8A814"/>
<reference evidence="2" key="1">
    <citation type="journal article" date="2023" name="IScience">
        <title>Live-bearing cockroach genome reveals convergent evolutionary mechanisms linked to viviparity in insects and beyond.</title>
        <authorList>
            <person name="Fouks B."/>
            <person name="Harrison M.C."/>
            <person name="Mikhailova A.A."/>
            <person name="Marchal E."/>
            <person name="English S."/>
            <person name="Carruthers M."/>
            <person name="Jennings E.C."/>
            <person name="Chiamaka E.L."/>
            <person name="Frigard R.A."/>
            <person name="Pippel M."/>
            <person name="Attardo G.M."/>
            <person name="Benoit J.B."/>
            <person name="Bornberg-Bauer E."/>
            <person name="Tobe S.S."/>
        </authorList>
    </citation>
    <scope>NUCLEOTIDE SEQUENCE</scope>
    <source>
        <strain evidence="2">Stay&amp;Tobe</strain>
    </source>
</reference>
<evidence type="ECO:0000313" key="2">
    <source>
        <dbReference type="EMBL" id="KAJ9593865.1"/>
    </source>
</evidence>
<keyword evidence="1" id="KW-1133">Transmembrane helix</keyword>
<organism evidence="2 3">
    <name type="scientific">Diploptera punctata</name>
    <name type="common">Pacific beetle cockroach</name>
    <dbReference type="NCBI Taxonomy" id="6984"/>
    <lineage>
        <taxon>Eukaryota</taxon>
        <taxon>Metazoa</taxon>
        <taxon>Ecdysozoa</taxon>
        <taxon>Arthropoda</taxon>
        <taxon>Hexapoda</taxon>
        <taxon>Insecta</taxon>
        <taxon>Pterygota</taxon>
        <taxon>Neoptera</taxon>
        <taxon>Polyneoptera</taxon>
        <taxon>Dictyoptera</taxon>
        <taxon>Blattodea</taxon>
        <taxon>Blaberoidea</taxon>
        <taxon>Blaberidae</taxon>
        <taxon>Diplopterinae</taxon>
        <taxon>Diploptera</taxon>
    </lineage>
</organism>
<feature type="non-terminal residue" evidence="2">
    <location>
        <position position="250"/>
    </location>
</feature>
<sequence length="250" mass="27253">MTGILGSGTRSMNSSYQTLECHLETWSGGWRQLMVIEVTSSPYLFVDLPLECLILTMQEKIILMDMSMLNSSTAHMVAVATDSGIPPRQATVPVIVHFPESVVQTAGSSWAPGGTSFMLMVIFGALLGILGLIIVMLILYIYKHKRPKSGNRTVPKNYMNNPIQHEKLSPATTVKIGYGYHELVSLMLLPPSKISPLTRSVGKQFLSFTDGCCVQFFSDVNTPSSVRGLSSVTSTASILHKKLINMLGLG</sequence>
<dbReference type="EMBL" id="JASPKZ010003124">
    <property type="protein sequence ID" value="KAJ9593865.1"/>
    <property type="molecule type" value="Genomic_DNA"/>
</dbReference>
<accession>A0AAD8A814</accession>